<dbReference type="PANTHER" id="PTHR22803">
    <property type="entry name" value="MANNOSE, PHOSPHOLIPASE, LECTIN RECEPTOR RELATED"/>
    <property type="match status" value="1"/>
</dbReference>
<sequence length="155" mass="18000">MGQFLFVTLGLLVVAFSLTGAQKSCLEGWYSRNQRCNKLFEEQKNWNDAKAFCQKQNSGCHLASIQSTTQRDDMADYVAGNLKSSQSVWIGLHDPSKKSEWEWINKSRFYYLAWADDKPEPSKNNKFCAKLEKETKYFQWSDSNCEELHPFLCQC</sequence>
<comment type="subcellular location">
    <subcellularLocation>
        <location evidence="1">Secreted</location>
    </subcellularLocation>
</comment>
<keyword evidence="6" id="KW-1185">Reference proteome</keyword>
<dbReference type="SUPFAM" id="SSF56436">
    <property type="entry name" value="C-type lectin-like"/>
    <property type="match status" value="1"/>
</dbReference>
<dbReference type="PRINTS" id="PR01504">
    <property type="entry name" value="PNCREATITSAP"/>
</dbReference>
<dbReference type="InterPro" id="IPR018378">
    <property type="entry name" value="C-type_lectin_CS"/>
</dbReference>
<evidence type="ECO:0000256" key="1">
    <source>
        <dbReference type="ARBA" id="ARBA00004613"/>
    </source>
</evidence>
<dbReference type="InterPro" id="IPR016187">
    <property type="entry name" value="CTDL_fold"/>
</dbReference>
<keyword evidence="3" id="KW-1015">Disulfide bond</keyword>
<feature type="chain" id="PRO_5045025694" evidence="4">
    <location>
        <begin position="22"/>
        <end position="155"/>
    </location>
</feature>
<dbReference type="SMART" id="SM00034">
    <property type="entry name" value="CLECT"/>
    <property type="match status" value="1"/>
</dbReference>
<gene>
    <name evidence="7 8" type="primary">LOC117659113</name>
</gene>
<dbReference type="InterPro" id="IPR001304">
    <property type="entry name" value="C-type_lectin-like"/>
</dbReference>
<dbReference type="Gene3D" id="3.10.100.10">
    <property type="entry name" value="Mannose-Binding Protein A, subunit A"/>
    <property type="match status" value="1"/>
</dbReference>
<keyword evidence="2" id="KW-0964">Secreted</keyword>
<evidence type="ECO:0000256" key="2">
    <source>
        <dbReference type="ARBA" id="ARBA00022525"/>
    </source>
</evidence>
<protein>
    <submittedName>
        <fullName evidence="7 8">C-type lectin mannose-binding isoform-like</fullName>
    </submittedName>
</protein>
<evidence type="ECO:0000259" key="5">
    <source>
        <dbReference type="PROSITE" id="PS50041"/>
    </source>
</evidence>
<proteinExistence type="predicted"/>
<evidence type="ECO:0000313" key="8">
    <source>
        <dbReference type="RefSeq" id="XP_060546324.1"/>
    </source>
</evidence>
<evidence type="ECO:0000313" key="6">
    <source>
        <dbReference type="Proteomes" id="UP001652622"/>
    </source>
</evidence>
<dbReference type="RefSeq" id="XP_060546320.1">
    <property type="nucleotide sequence ID" value="XM_060690337.1"/>
</dbReference>
<evidence type="ECO:0000256" key="3">
    <source>
        <dbReference type="ARBA" id="ARBA00023157"/>
    </source>
</evidence>
<dbReference type="PROSITE" id="PS00615">
    <property type="entry name" value="C_TYPE_LECTIN_1"/>
    <property type="match status" value="1"/>
</dbReference>
<dbReference type="PROSITE" id="PS50041">
    <property type="entry name" value="C_TYPE_LECTIN_2"/>
    <property type="match status" value="1"/>
</dbReference>
<feature type="domain" description="C-type lectin" evidence="5">
    <location>
        <begin position="32"/>
        <end position="154"/>
    </location>
</feature>
<feature type="signal peptide" evidence="4">
    <location>
        <begin position="1"/>
        <end position="21"/>
    </location>
</feature>
<keyword evidence="4" id="KW-0732">Signal</keyword>
<dbReference type="RefSeq" id="XP_060546324.1">
    <property type="nucleotide sequence ID" value="XM_060690341.1"/>
</dbReference>
<evidence type="ECO:0000256" key="4">
    <source>
        <dbReference type="SAM" id="SignalP"/>
    </source>
</evidence>
<dbReference type="InterPro" id="IPR016186">
    <property type="entry name" value="C-type_lectin-like/link_sf"/>
</dbReference>
<name>A0ABM3ZD71_PANGU</name>
<organism evidence="6 7">
    <name type="scientific">Pantherophis guttatus</name>
    <name type="common">Corn snake</name>
    <name type="synonym">Elaphe guttata</name>
    <dbReference type="NCBI Taxonomy" id="94885"/>
    <lineage>
        <taxon>Eukaryota</taxon>
        <taxon>Metazoa</taxon>
        <taxon>Chordata</taxon>
        <taxon>Craniata</taxon>
        <taxon>Vertebrata</taxon>
        <taxon>Euteleostomi</taxon>
        <taxon>Lepidosauria</taxon>
        <taxon>Squamata</taxon>
        <taxon>Bifurcata</taxon>
        <taxon>Unidentata</taxon>
        <taxon>Episquamata</taxon>
        <taxon>Toxicofera</taxon>
        <taxon>Serpentes</taxon>
        <taxon>Colubroidea</taxon>
        <taxon>Colubridae</taxon>
        <taxon>Colubrinae</taxon>
        <taxon>Pantherophis</taxon>
    </lineage>
</organism>
<dbReference type="Proteomes" id="UP001652622">
    <property type="component" value="Unplaced"/>
</dbReference>
<evidence type="ECO:0000313" key="7">
    <source>
        <dbReference type="RefSeq" id="XP_060546320.1"/>
    </source>
</evidence>
<accession>A0ABM3ZD71</accession>
<dbReference type="GeneID" id="117659113"/>
<reference evidence="7 8" key="1">
    <citation type="submission" date="2025-05" db="UniProtKB">
        <authorList>
            <consortium name="RefSeq"/>
        </authorList>
    </citation>
    <scope>IDENTIFICATION</scope>
    <source>
        <tissue evidence="7 8">Blood</tissue>
    </source>
</reference>
<dbReference type="InterPro" id="IPR050111">
    <property type="entry name" value="C-type_lectin/snaclec_domain"/>
</dbReference>
<dbReference type="Pfam" id="PF00059">
    <property type="entry name" value="Lectin_C"/>
    <property type="match status" value="1"/>
</dbReference>